<dbReference type="GO" id="GO:0022857">
    <property type="term" value="F:transmembrane transporter activity"/>
    <property type="evidence" value="ECO:0007669"/>
    <property type="project" value="InterPro"/>
</dbReference>
<evidence type="ECO:0000313" key="9">
    <source>
        <dbReference type="Proteomes" id="UP000198558"/>
    </source>
</evidence>
<dbReference type="PANTHER" id="PTHR32196:SF69">
    <property type="entry name" value="BRANCHED-CHAIN AMINO ACID TRANSPORT SYSTEM, PERMEASE PROTEIN"/>
    <property type="match status" value="1"/>
</dbReference>
<dbReference type="EMBL" id="FOIN01000024">
    <property type="protein sequence ID" value="SET64669.1"/>
    <property type="molecule type" value="Genomic_DNA"/>
</dbReference>
<feature type="transmembrane region" description="Helical" evidence="6">
    <location>
        <begin position="262"/>
        <end position="282"/>
    </location>
</feature>
<keyword evidence="4 6" id="KW-1133">Transmembrane helix</keyword>
<evidence type="ECO:0000313" key="7">
    <source>
        <dbReference type="EMBL" id="GFI41864.1"/>
    </source>
</evidence>
<dbReference type="EMBL" id="BLMI01000235">
    <property type="protein sequence ID" value="GFI41864.1"/>
    <property type="molecule type" value="Genomic_DNA"/>
</dbReference>
<dbReference type="AlphaFoldDB" id="A0A1I0G1B1"/>
<keyword evidence="5 6" id="KW-0472">Membrane</keyword>
<keyword evidence="9" id="KW-1185">Reference proteome</keyword>
<dbReference type="InterPro" id="IPR001851">
    <property type="entry name" value="ABC_transp_permease"/>
</dbReference>
<evidence type="ECO:0000256" key="3">
    <source>
        <dbReference type="ARBA" id="ARBA00022692"/>
    </source>
</evidence>
<keyword evidence="3 6" id="KW-0812">Transmembrane</keyword>
<proteinExistence type="predicted"/>
<feature type="transmembrane region" description="Helical" evidence="6">
    <location>
        <begin position="180"/>
        <end position="198"/>
    </location>
</feature>
<name>A0A1I0G1B1_9FIRM</name>
<reference evidence="9" key="1">
    <citation type="submission" date="2016-10" db="EMBL/GenBank/DDBJ databases">
        <authorList>
            <person name="Varghese N."/>
            <person name="Submissions S."/>
        </authorList>
    </citation>
    <scope>NUCLEOTIDE SEQUENCE [LARGE SCALE GENOMIC DNA]</scope>
    <source>
        <strain evidence="9">DSM 1551</strain>
    </source>
</reference>
<protein>
    <submittedName>
        <fullName evidence="7">Autoinducer 2 import system permease protein LsrC</fullName>
    </submittedName>
    <submittedName>
        <fullName evidence="8">Putative ABC transport system permease protein</fullName>
    </submittedName>
</protein>
<keyword evidence="2" id="KW-1003">Cell membrane</keyword>
<dbReference type="Pfam" id="PF02653">
    <property type="entry name" value="BPD_transp_2"/>
    <property type="match status" value="1"/>
</dbReference>
<feature type="transmembrane region" description="Helical" evidence="6">
    <location>
        <begin position="210"/>
        <end position="227"/>
    </location>
</feature>
<dbReference type="RefSeq" id="WP_092354804.1">
    <property type="nucleotide sequence ID" value="NZ_BLMI01000235.1"/>
</dbReference>
<feature type="transmembrane region" description="Helical" evidence="6">
    <location>
        <begin position="128"/>
        <end position="150"/>
    </location>
</feature>
<evidence type="ECO:0000313" key="10">
    <source>
        <dbReference type="Proteomes" id="UP000490821"/>
    </source>
</evidence>
<dbReference type="OrthoDB" id="9778389at2"/>
<reference evidence="8" key="2">
    <citation type="submission" date="2016-10" db="EMBL/GenBank/DDBJ databases">
        <authorList>
            <person name="de Groot N.N."/>
        </authorList>
    </citation>
    <scope>NUCLEOTIDE SEQUENCE [LARGE SCALE GENOMIC DNA]</scope>
    <source>
        <strain evidence="8">DSM 1551</strain>
    </source>
</reference>
<dbReference type="CDD" id="cd06574">
    <property type="entry name" value="TM_PBP1_branched-chain-AA_like"/>
    <property type="match status" value="1"/>
</dbReference>
<comment type="subcellular location">
    <subcellularLocation>
        <location evidence="1">Cell membrane</location>
        <topology evidence="1">Multi-pass membrane protein</topology>
    </subcellularLocation>
</comment>
<feature type="transmembrane region" description="Helical" evidence="6">
    <location>
        <begin position="87"/>
        <end position="105"/>
    </location>
</feature>
<feature type="transmembrane region" description="Helical" evidence="6">
    <location>
        <begin position="7"/>
        <end position="27"/>
    </location>
</feature>
<evidence type="ECO:0000256" key="4">
    <source>
        <dbReference type="ARBA" id="ARBA00022989"/>
    </source>
</evidence>
<dbReference type="Proteomes" id="UP000198558">
    <property type="component" value="Unassembled WGS sequence"/>
</dbReference>
<evidence type="ECO:0000256" key="1">
    <source>
        <dbReference type="ARBA" id="ARBA00004651"/>
    </source>
</evidence>
<dbReference type="PANTHER" id="PTHR32196">
    <property type="entry name" value="ABC TRANSPORTER PERMEASE PROTEIN YPHD-RELATED-RELATED"/>
    <property type="match status" value="1"/>
</dbReference>
<evidence type="ECO:0000256" key="5">
    <source>
        <dbReference type="ARBA" id="ARBA00023136"/>
    </source>
</evidence>
<evidence type="ECO:0000256" key="2">
    <source>
        <dbReference type="ARBA" id="ARBA00022475"/>
    </source>
</evidence>
<evidence type="ECO:0000313" key="8">
    <source>
        <dbReference type="EMBL" id="SET64669.1"/>
    </source>
</evidence>
<dbReference type="Proteomes" id="UP000490821">
    <property type="component" value="Unassembled WGS sequence"/>
</dbReference>
<organism evidence="8 9">
    <name type="scientific">Thomasclavelia cocleata</name>
    <dbReference type="NCBI Taxonomy" id="69824"/>
    <lineage>
        <taxon>Bacteria</taxon>
        <taxon>Bacillati</taxon>
        <taxon>Bacillota</taxon>
        <taxon>Erysipelotrichia</taxon>
        <taxon>Erysipelotrichales</taxon>
        <taxon>Coprobacillaceae</taxon>
        <taxon>Thomasclavelia</taxon>
    </lineage>
</organism>
<sequence length="294" mass="31415">MSQTVVLGTLELGGIFAVLSLGLYISYKVLNIPDLTVDGSFTLGTAVSAMFTINSMPYLGILTSFIIGAIAGTITGLLVTRLKIMPLLSGILTMTGLYSINLAIMDDTPTISLFDQGTIFSDLGNITLYAKLIVIYIIVILLVILLNLFLRTQLGLSLRACGDNEDMVRASSIDTDKMKILGLALANGLVAMSGAIFAQHQSFADVNSGIGMMVIGLASIIVGMTFIKKEKIIFQLVAVVFGAVFYRGVLTFALQLGLPSGYLKLLSALLVVIAIASTNGALKNKKRRRNHVRT</sequence>
<feature type="transmembrane region" description="Helical" evidence="6">
    <location>
        <begin position="58"/>
        <end position="80"/>
    </location>
</feature>
<feature type="transmembrane region" description="Helical" evidence="6">
    <location>
        <begin position="234"/>
        <end position="256"/>
    </location>
</feature>
<dbReference type="GeneID" id="78288848"/>
<reference evidence="7 10" key="3">
    <citation type="journal article" date="2020" name="Microbiome">
        <title>Single-cell genomics of uncultured bacteria reveals dietary fiber responders in the mouse gut microbiota.</title>
        <authorList>
            <person name="Chijiiwa R."/>
            <person name="Hosokawa M."/>
            <person name="Kogawa M."/>
            <person name="Nishikawa Y."/>
            <person name="Ide K."/>
            <person name="Sakanashi C."/>
            <person name="Takahashi K."/>
            <person name="Takeyama H."/>
        </authorList>
    </citation>
    <scope>NUCLEOTIDE SEQUENCE [LARGE SCALE GENOMIC DNA]</scope>
    <source>
        <strain evidence="7">IMSAGC_017</strain>
    </source>
</reference>
<gene>
    <name evidence="7" type="primary">lsrC</name>
    <name evidence="7" type="ORF">IMSAGC017_01909</name>
    <name evidence="8" type="ORF">SAMN04489758_12436</name>
</gene>
<accession>A0A1I0G1B1</accession>
<dbReference type="GO" id="GO:0005886">
    <property type="term" value="C:plasma membrane"/>
    <property type="evidence" value="ECO:0007669"/>
    <property type="project" value="UniProtKB-SubCell"/>
</dbReference>
<evidence type="ECO:0000256" key="6">
    <source>
        <dbReference type="SAM" id="Phobius"/>
    </source>
</evidence>